<keyword evidence="12" id="KW-0472">Membrane</keyword>
<dbReference type="GO" id="GO:0005524">
    <property type="term" value="F:ATP binding"/>
    <property type="evidence" value="ECO:0007669"/>
    <property type="project" value="UniProtKB-UniRule"/>
</dbReference>
<proteinExistence type="inferred from homology"/>
<dbReference type="SUPFAM" id="SSF52540">
    <property type="entry name" value="P-loop containing nucleoside triphosphate hydrolases"/>
    <property type="match status" value="1"/>
</dbReference>
<dbReference type="PANTHER" id="PTHR10344:SF4">
    <property type="entry name" value="UMP-CMP KINASE 2, MITOCHONDRIAL"/>
    <property type="match status" value="1"/>
</dbReference>
<comment type="similarity">
    <text evidence="1 11">Belongs to the thymidylate kinase family.</text>
</comment>
<dbReference type="InterPro" id="IPR011701">
    <property type="entry name" value="MFS"/>
</dbReference>
<feature type="transmembrane region" description="Helical" evidence="12">
    <location>
        <begin position="191"/>
        <end position="210"/>
    </location>
</feature>
<evidence type="ECO:0000313" key="15">
    <source>
        <dbReference type="Proteomes" id="UP000669179"/>
    </source>
</evidence>
<keyword evidence="15" id="KW-1185">Reference proteome</keyword>
<dbReference type="GO" id="GO:0005829">
    <property type="term" value="C:cytosol"/>
    <property type="evidence" value="ECO:0007669"/>
    <property type="project" value="TreeGrafter"/>
</dbReference>
<dbReference type="EC" id="2.7.4.9" evidence="2 11"/>
<feature type="binding site" evidence="11">
    <location>
        <begin position="497"/>
        <end position="504"/>
    </location>
    <ligand>
        <name>ATP</name>
        <dbReference type="ChEBI" id="CHEBI:30616"/>
    </ligand>
</feature>
<keyword evidence="12" id="KW-1133">Transmembrane helix</keyword>
<keyword evidence="12" id="KW-0812">Transmembrane</keyword>
<evidence type="ECO:0000256" key="3">
    <source>
        <dbReference type="ARBA" id="ARBA00017144"/>
    </source>
</evidence>
<evidence type="ECO:0000313" key="14">
    <source>
        <dbReference type="EMBL" id="MBO2451613.1"/>
    </source>
</evidence>
<keyword evidence="6 11" id="KW-0547">Nucleotide-binding</keyword>
<keyword evidence="8 11" id="KW-0067">ATP-binding</keyword>
<feature type="transmembrane region" description="Helical" evidence="12">
    <location>
        <begin position="326"/>
        <end position="344"/>
    </location>
</feature>
<evidence type="ECO:0000256" key="6">
    <source>
        <dbReference type="ARBA" id="ARBA00022741"/>
    </source>
</evidence>
<dbReference type="FunFam" id="3.40.50.300:FF:000225">
    <property type="entry name" value="Thymidylate kinase"/>
    <property type="match status" value="1"/>
</dbReference>
<feature type="transmembrane region" description="Helical" evidence="12">
    <location>
        <begin position="350"/>
        <end position="371"/>
    </location>
</feature>
<evidence type="ECO:0000256" key="5">
    <source>
        <dbReference type="ARBA" id="ARBA00022727"/>
    </source>
</evidence>
<evidence type="ECO:0000256" key="9">
    <source>
        <dbReference type="ARBA" id="ARBA00048743"/>
    </source>
</evidence>
<evidence type="ECO:0000256" key="8">
    <source>
        <dbReference type="ARBA" id="ARBA00022840"/>
    </source>
</evidence>
<evidence type="ECO:0000256" key="11">
    <source>
        <dbReference type="HAMAP-Rule" id="MF_00165"/>
    </source>
</evidence>
<evidence type="ECO:0000256" key="12">
    <source>
        <dbReference type="SAM" id="Phobius"/>
    </source>
</evidence>
<dbReference type="PANTHER" id="PTHR10344">
    <property type="entry name" value="THYMIDYLATE KINASE"/>
    <property type="match status" value="1"/>
</dbReference>
<keyword evidence="5 11" id="KW-0545">Nucleotide biosynthesis</keyword>
<evidence type="ECO:0000256" key="7">
    <source>
        <dbReference type="ARBA" id="ARBA00022777"/>
    </source>
</evidence>
<sequence length="711" mass="73825">MTRSGASHPHAAAPPSGVSSITPFRRLMIALSLSSLGHWLSVLALTAMAGALTRDRDFQGQAQVIGAVLVAMLLPAVLLAPLAGALAARLDRRLTMIGADVLRFALLVSVPLVDSVPWTLASAFLVACVTLLWIPVVGACGPGMVPEELRDDARRAGRLAAYGTAPLAAVLFSILALIASGSFKAAERADLPLYVTAVVFLGAAAAVAALRELPTRDEAGFSAQSAVKLVFQGLQPERTGAGQAAGQGEGQREGQAARPGLHGLALALVGVSLAGGAVVAVAKVYAHVLGGGDAGYGSIAAGLSIGLAFGAFLGPRIFGPFSRRRLLGLSVLVAALALVAISLIQNLVVVVFVSGLLGLAAGVAWSTGNAVASEATGDRERSYRYLGAVALITGLLAAAAVPPLAGVLGDHHIKLGGDSAYDLDGAGLALLIIAVLGLVAGLVSYRRLDDRRGIPLLPDLAAALHGNTYTLPEQVEAETATASRAVLGRGVFIAFEGGEGAGKTTQSRLAAIWLRDHGFEVVTTREPGATKTGMRLRALLLDKETTGLSDRAETLLYAADRADHVANVIRPAMDRGAIVVSDRFVDSSLAYQGYGRRQPVGEIAQVNSWATAGLVPDLTVLLELPPEDGLGRITGQADRIESEPYDFHDRVLRGFRALAEADPDRYLILDASRPQAEISREIQDRIRAILPDPIPASTEDITSTFPAITDA</sequence>
<name>A0A939T682_9ACTN</name>
<dbReference type="EMBL" id="JAGEOJ010000013">
    <property type="protein sequence ID" value="MBO2451613.1"/>
    <property type="molecule type" value="Genomic_DNA"/>
</dbReference>
<feature type="transmembrane region" description="Helical" evidence="12">
    <location>
        <begin position="64"/>
        <end position="87"/>
    </location>
</feature>
<dbReference type="GO" id="GO:0006227">
    <property type="term" value="P:dUDP biosynthetic process"/>
    <property type="evidence" value="ECO:0007669"/>
    <property type="project" value="TreeGrafter"/>
</dbReference>
<feature type="transmembrane region" description="Helical" evidence="12">
    <location>
        <begin position="294"/>
        <end position="314"/>
    </location>
</feature>
<feature type="transmembrane region" description="Helical" evidence="12">
    <location>
        <begin position="118"/>
        <end position="138"/>
    </location>
</feature>
<dbReference type="InterPro" id="IPR018094">
    <property type="entry name" value="Thymidylate_kinase"/>
</dbReference>
<evidence type="ECO:0000256" key="4">
    <source>
        <dbReference type="ARBA" id="ARBA00022679"/>
    </source>
</evidence>
<dbReference type="InterPro" id="IPR027417">
    <property type="entry name" value="P-loop_NTPase"/>
</dbReference>
<comment type="function">
    <text evidence="10 11">Phosphorylation of dTMP to form dTDP in both de novo and salvage pathways of dTTP synthesis.</text>
</comment>
<evidence type="ECO:0000256" key="10">
    <source>
        <dbReference type="ARBA" id="ARBA00057735"/>
    </source>
</evidence>
<evidence type="ECO:0000256" key="1">
    <source>
        <dbReference type="ARBA" id="ARBA00009776"/>
    </source>
</evidence>
<feature type="transmembrane region" description="Helical" evidence="12">
    <location>
        <begin position="27"/>
        <end position="52"/>
    </location>
</feature>
<dbReference type="GO" id="GO:0022857">
    <property type="term" value="F:transmembrane transporter activity"/>
    <property type="evidence" value="ECO:0007669"/>
    <property type="project" value="InterPro"/>
</dbReference>
<feature type="domain" description="Thymidylate kinase-like" evidence="13">
    <location>
        <begin position="495"/>
        <end position="682"/>
    </location>
</feature>
<dbReference type="RefSeq" id="WP_208259488.1">
    <property type="nucleotide sequence ID" value="NZ_JAGEOJ010000013.1"/>
</dbReference>
<dbReference type="AlphaFoldDB" id="A0A939T682"/>
<reference evidence="14" key="1">
    <citation type="submission" date="2021-03" db="EMBL/GenBank/DDBJ databases">
        <authorList>
            <person name="Kanchanasin P."/>
            <person name="Saeng-In P."/>
            <person name="Phongsopitanun W."/>
            <person name="Yuki M."/>
            <person name="Kudo T."/>
            <person name="Ohkuma M."/>
            <person name="Tanasupawat S."/>
        </authorList>
    </citation>
    <scope>NUCLEOTIDE SEQUENCE</scope>
    <source>
        <strain evidence="14">GKU 128</strain>
    </source>
</reference>
<comment type="caution">
    <text evidence="14">The sequence shown here is derived from an EMBL/GenBank/DDBJ whole genome shotgun (WGS) entry which is preliminary data.</text>
</comment>
<dbReference type="Gene3D" id="3.40.50.300">
    <property type="entry name" value="P-loop containing nucleotide triphosphate hydrolases"/>
    <property type="match status" value="1"/>
</dbReference>
<dbReference type="PROSITE" id="PS01331">
    <property type="entry name" value="THYMIDYLATE_KINASE"/>
    <property type="match status" value="1"/>
</dbReference>
<dbReference type="SUPFAM" id="SSF103473">
    <property type="entry name" value="MFS general substrate transporter"/>
    <property type="match status" value="1"/>
</dbReference>
<feature type="transmembrane region" description="Helical" evidence="12">
    <location>
        <begin position="425"/>
        <end position="445"/>
    </location>
</feature>
<keyword evidence="7 11" id="KW-0418">Kinase</keyword>
<accession>A0A939T682</accession>
<dbReference type="InterPro" id="IPR018095">
    <property type="entry name" value="Thymidylate_kin_CS"/>
</dbReference>
<comment type="catalytic activity">
    <reaction evidence="9 11">
        <text>dTMP + ATP = dTDP + ADP</text>
        <dbReference type="Rhea" id="RHEA:13517"/>
        <dbReference type="ChEBI" id="CHEBI:30616"/>
        <dbReference type="ChEBI" id="CHEBI:58369"/>
        <dbReference type="ChEBI" id="CHEBI:63528"/>
        <dbReference type="ChEBI" id="CHEBI:456216"/>
        <dbReference type="EC" id="2.7.4.9"/>
    </reaction>
</comment>
<evidence type="ECO:0000259" key="13">
    <source>
        <dbReference type="Pfam" id="PF02223"/>
    </source>
</evidence>
<feature type="transmembrane region" description="Helical" evidence="12">
    <location>
        <begin position="383"/>
        <end position="405"/>
    </location>
</feature>
<dbReference type="GO" id="GO:0006233">
    <property type="term" value="P:dTDP biosynthetic process"/>
    <property type="evidence" value="ECO:0007669"/>
    <property type="project" value="InterPro"/>
</dbReference>
<keyword evidence="4 11" id="KW-0808">Transferase</keyword>
<dbReference type="Proteomes" id="UP000669179">
    <property type="component" value="Unassembled WGS sequence"/>
</dbReference>
<dbReference type="HAMAP" id="MF_00165">
    <property type="entry name" value="Thymidylate_kinase"/>
    <property type="match status" value="1"/>
</dbReference>
<dbReference type="CDD" id="cd01672">
    <property type="entry name" value="TMPK"/>
    <property type="match status" value="1"/>
</dbReference>
<dbReference type="Pfam" id="PF07690">
    <property type="entry name" value="MFS_1"/>
    <property type="match status" value="1"/>
</dbReference>
<evidence type="ECO:0000256" key="2">
    <source>
        <dbReference type="ARBA" id="ARBA00012980"/>
    </source>
</evidence>
<dbReference type="InterPro" id="IPR036259">
    <property type="entry name" value="MFS_trans_sf"/>
</dbReference>
<dbReference type="Gene3D" id="1.20.1250.20">
    <property type="entry name" value="MFS general substrate transporter like domains"/>
    <property type="match status" value="2"/>
</dbReference>
<feature type="transmembrane region" description="Helical" evidence="12">
    <location>
        <begin position="261"/>
        <end position="282"/>
    </location>
</feature>
<dbReference type="GO" id="GO:0004798">
    <property type="term" value="F:dTMP kinase activity"/>
    <property type="evidence" value="ECO:0007669"/>
    <property type="project" value="UniProtKB-UniRule"/>
</dbReference>
<gene>
    <name evidence="11 14" type="primary">tmk</name>
    <name evidence="14" type="ORF">J4573_31295</name>
</gene>
<dbReference type="Pfam" id="PF02223">
    <property type="entry name" value="Thymidylate_kin"/>
    <property type="match status" value="1"/>
</dbReference>
<dbReference type="NCBIfam" id="TIGR00041">
    <property type="entry name" value="DTMP_kinase"/>
    <property type="match status" value="1"/>
</dbReference>
<protein>
    <recommendedName>
        <fullName evidence="3 11">Thymidylate kinase</fullName>
        <ecNumber evidence="2 11">2.7.4.9</ecNumber>
    </recommendedName>
    <alternativeName>
        <fullName evidence="11">dTMP kinase</fullName>
    </alternativeName>
</protein>
<dbReference type="InterPro" id="IPR039430">
    <property type="entry name" value="Thymidylate_kin-like_dom"/>
</dbReference>
<feature type="transmembrane region" description="Helical" evidence="12">
    <location>
        <begin position="159"/>
        <end position="179"/>
    </location>
</feature>
<dbReference type="GO" id="GO:0006235">
    <property type="term" value="P:dTTP biosynthetic process"/>
    <property type="evidence" value="ECO:0007669"/>
    <property type="project" value="UniProtKB-UniRule"/>
</dbReference>
<organism evidence="14 15">
    <name type="scientific">Actinomadura barringtoniae</name>
    <dbReference type="NCBI Taxonomy" id="1427535"/>
    <lineage>
        <taxon>Bacteria</taxon>
        <taxon>Bacillati</taxon>
        <taxon>Actinomycetota</taxon>
        <taxon>Actinomycetes</taxon>
        <taxon>Streptosporangiales</taxon>
        <taxon>Thermomonosporaceae</taxon>
        <taxon>Actinomadura</taxon>
    </lineage>
</organism>